<keyword evidence="3" id="KW-1185">Reference proteome</keyword>
<name>A0A9N7UCE9_PLEPL</name>
<dbReference type="Proteomes" id="UP001153269">
    <property type="component" value="Unassembled WGS sequence"/>
</dbReference>
<evidence type="ECO:0000313" key="2">
    <source>
        <dbReference type="EMBL" id="CAB1428840.1"/>
    </source>
</evidence>
<feature type="region of interest" description="Disordered" evidence="1">
    <location>
        <begin position="89"/>
        <end position="118"/>
    </location>
</feature>
<dbReference type="AlphaFoldDB" id="A0A9N7UCE9"/>
<evidence type="ECO:0000256" key="1">
    <source>
        <dbReference type="SAM" id="MobiDB-lite"/>
    </source>
</evidence>
<sequence length="182" mass="19179">MELTVSGRQPERPQPKQHSATPPPPAAAPPLAEPMASFLQHQPPGPPGPLLYTEIRAEASAAGRHGGKVVPTVSQKKVPLLVETVGAATHRSPAASLAPAPPDKVDQNRGKHPAAPTSADPHCVPNLLTVCVRLSLMMSALSSCLHVVHSHQLQIKDVHSGAGGLNVMEQLHSEQQVRENTL</sequence>
<evidence type="ECO:0000313" key="3">
    <source>
        <dbReference type="Proteomes" id="UP001153269"/>
    </source>
</evidence>
<reference evidence="2" key="1">
    <citation type="submission" date="2020-03" db="EMBL/GenBank/DDBJ databases">
        <authorList>
            <person name="Weist P."/>
        </authorList>
    </citation>
    <scope>NUCLEOTIDE SEQUENCE</scope>
</reference>
<feature type="region of interest" description="Disordered" evidence="1">
    <location>
        <begin position="1"/>
        <end position="52"/>
    </location>
</feature>
<feature type="compositionally biased region" description="Pro residues" evidence="1">
    <location>
        <begin position="21"/>
        <end position="32"/>
    </location>
</feature>
<comment type="caution">
    <text evidence="2">The sequence shown here is derived from an EMBL/GenBank/DDBJ whole genome shotgun (WGS) entry which is preliminary data.</text>
</comment>
<proteinExistence type="predicted"/>
<organism evidence="2 3">
    <name type="scientific">Pleuronectes platessa</name>
    <name type="common">European plaice</name>
    <dbReference type="NCBI Taxonomy" id="8262"/>
    <lineage>
        <taxon>Eukaryota</taxon>
        <taxon>Metazoa</taxon>
        <taxon>Chordata</taxon>
        <taxon>Craniata</taxon>
        <taxon>Vertebrata</taxon>
        <taxon>Euteleostomi</taxon>
        <taxon>Actinopterygii</taxon>
        <taxon>Neopterygii</taxon>
        <taxon>Teleostei</taxon>
        <taxon>Neoteleostei</taxon>
        <taxon>Acanthomorphata</taxon>
        <taxon>Carangaria</taxon>
        <taxon>Pleuronectiformes</taxon>
        <taxon>Pleuronectoidei</taxon>
        <taxon>Pleuronectidae</taxon>
        <taxon>Pleuronectes</taxon>
    </lineage>
</organism>
<gene>
    <name evidence="2" type="ORF">PLEPLA_LOCUS16815</name>
</gene>
<protein>
    <submittedName>
        <fullName evidence="2">Uncharacterized protein</fullName>
    </submittedName>
</protein>
<dbReference type="EMBL" id="CADEAL010001092">
    <property type="protein sequence ID" value="CAB1428840.1"/>
    <property type="molecule type" value="Genomic_DNA"/>
</dbReference>
<accession>A0A9N7UCE9</accession>